<proteinExistence type="predicted"/>
<evidence type="ECO:0000256" key="3">
    <source>
        <dbReference type="SAM" id="MobiDB-lite"/>
    </source>
</evidence>
<sequence length="193" mass="22718">MGNKSCEEYKTMFNGYAEMAQYDEVYLLRKYQEGLNKPLRDKVLGTYPAPEKLKDWKERALNLDRAWRKSQTKRNVKPEVKPFTPYRKPEPKRDPNAMDIDRISVEEQQDLMKTGSCFYCKEKGHMAKNCPKKGRMPARDLKKPERRNINFARTEESQDGVEDAYNEVQKALSSLSEENYQKFQDLQTQRGGF</sequence>
<accession>A0A4Q2D2I0</accession>
<dbReference type="Gene3D" id="4.10.60.10">
    <property type="entry name" value="Zinc finger, CCHC-type"/>
    <property type="match status" value="1"/>
</dbReference>
<keyword evidence="2" id="KW-0863">Zinc-finger</keyword>
<dbReference type="InterPro" id="IPR036875">
    <property type="entry name" value="Znf_CCHC_sf"/>
</dbReference>
<dbReference type="AlphaFoldDB" id="A0A4Q2D2I0"/>
<dbReference type="STRING" id="2316362.A0A4Q2D2I0"/>
<protein>
    <recommendedName>
        <fullName evidence="4">CCHC-type domain-containing protein</fullName>
    </recommendedName>
</protein>
<dbReference type="OrthoDB" id="3049938at2759"/>
<reference evidence="5 6" key="1">
    <citation type="submission" date="2019-01" db="EMBL/GenBank/DDBJ databases">
        <title>Draft genome sequence of Psathyrella aberdarensis IHI B618.</title>
        <authorList>
            <person name="Buettner E."/>
            <person name="Kellner H."/>
        </authorList>
    </citation>
    <scope>NUCLEOTIDE SEQUENCE [LARGE SCALE GENOMIC DNA]</scope>
    <source>
        <strain evidence="5 6">IHI B618</strain>
    </source>
</reference>
<keyword evidence="2" id="KW-0862">Zinc</keyword>
<feature type="compositionally biased region" description="Basic and acidic residues" evidence="3">
    <location>
        <begin position="87"/>
        <end position="98"/>
    </location>
</feature>
<feature type="region of interest" description="Disordered" evidence="3">
    <location>
        <begin position="67"/>
        <end position="98"/>
    </location>
</feature>
<evidence type="ECO:0000313" key="6">
    <source>
        <dbReference type="Proteomes" id="UP000290288"/>
    </source>
</evidence>
<comment type="caution">
    <text evidence="5">The sequence shown here is derived from an EMBL/GenBank/DDBJ whole genome shotgun (WGS) entry which is preliminary data.</text>
</comment>
<dbReference type="GO" id="GO:0003676">
    <property type="term" value="F:nucleic acid binding"/>
    <property type="evidence" value="ECO:0007669"/>
    <property type="project" value="InterPro"/>
</dbReference>
<dbReference type="GO" id="GO:0006397">
    <property type="term" value="P:mRNA processing"/>
    <property type="evidence" value="ECO:0007669"/>
    <property type="project" value="UniProtKB-KW"/>
</dbReference>
<dbReference type="SMART" id="SM00343">
    <property type="entry name" value="ZnF_C2HC"/>
    <property type="match status" value="1"/>
</dbReference>
<dbReference type="EMBL" id="SDEE01001209">
    <property type="protein sequence ID" value="RXW12531.1"/>
    <property type="molecule type" value="Genomic_DNA"/>
</dbReference>
<dbReference type="Pfam" id="PF00098">
    <property type="entry name" value="zf-CCHC"/>
    <property type="match status" value="1"/>
</dbReference>
<name>A0A4Q2D2I0_9AGAR</name>
<keyword evidence="2" id="KW-0479">Metal-binding</keyword>
<organism evidence="5 6">
    <name type="scientific">Candolleomyces aberdarensis</name>
    <dbReference type="NCBI Taxonomy" id="2316362"/>
    <lineage>
        <taxon>Eukaryota</taxon>
        <taxon>Fungi</taxon>
        <taxon>Dikarya</taxon>
        <taxon>Basidiomycota</taxon>
        <taxon>Agaricomycotina</taxon>
        <taxon>Agaricomycetes</taxon>
        <taxon>Agaricomycetidae</taxon>
        <taxon>Agaricales</taxon>
        <taxon>Agaricineae</taxon>
        <taxon>Psathyrellaceae</taxon>
        <taxon>Candolleomyces</taxon>
    </lineage>
</organism>
<feature type="domain" description="CCHC-type" evidence="4">
    <location>
        <begin position="117"/>
        <end position="132"/>
    </location>
</feature>
<keyword evidence="1" id="KW-0507">mRNA processing</keyword>
<dbReference type="PROSITE" id="PS50158">
    <property type="entry name" value="ZF_CCHC"/>
    <property type="match status" value="1"/>
</dbReference>
<evidence type="ECO:0000313" key="5">
    <source>
        <dbReference type="EMBL" id="RXW12531.1"/>
    </source>
</evidence>
<evidence type="ECO:0000259" key="4">
    <source>
        <dbReference type="PROSITE" id="PS50158"/>
    </source>
</evidence>
<keyword evidence="6" id="KW-1185">Reference proteome</keyword>
<dbReference type="Proteomes" id="UP000290288">
    <property type="component" value="Unassembled WGS sequence"/>
</dbReference>
<gene>
    <name evidence="5" type="ORF">EST38_g13323</name>
</gene>
<evidence type="ECO:0000256" key="1">
    <source>
        <dbReference type="ARBA" id="ARBA00022664"/>
    </source>
</evidence>
<evidence type="ECO:0000256" key="2">
    <source>
        <dbReference type="PROSITE-ProRule" id="PRU00047"/>
    </source>
</evidence>
<dbReference type="GO" id="GO:0008270">
    <property type="term" value="F:zinc ion binding"/>
    <property type="evidence" value="ECO:0007669"/>
    <property type="project" value="UniProtKB-KW"/>
</dbReference>
<dbReference type="SUPFAM" id="SSF57756">
    <property type="entry name" value="Retrovirus zinc finger-like domains"/>
    <property type="match status" value="1"/>
</dbReference>
<dbReference type="InterPro" id="IPR001878">
    <property type="entry name" value="Znf_CCHC"/>
</dbReference>